<dbReference type="CDD" id="cd00075">
    <property type="entry name" value="HATPase"/>
    <property type="match status" value="1"/>
</dbReference>
<dbReference type="GO" id="GO:0005524">
    <property type="term" value="F:ATP binding"/>
    <property type="evidence" value="ECO:0007669"/>
    <property type="project" value="UniProtKB-KW"/>
</dbReference>
<dbReference type="Gene3D" id="3.30.565.10">
    <property type="entry name" value="Histidine kinase-like ATPase, C-terminal domain"/>
    <property type="match status" value="1"/>
</dbReference>
<evidence type="ECO:0000256" key="9">
    <source>
        <dbReference type="SAM" id="Coils"/>
    </source>
</evidence>
<keyword evidence="4" id="KW-0808">Transferase</keyword>
<dbReference type="RefSeq" id="WP_061144491.1">
    <property type="nucleotide sequence ID" value="NZ_LNNH01000056.1"/>
</dbReference>
<comment type="catalytic activity">
    <reaction evidence="1">
        <text>ATP + protein L-histidine = ADP + protein N-phospho-L-histidine.</text>
        <dbReference type="EC" id="2.7.13.3"/>
    </reaction>
</comment>
<accession>A0A109MS84</accession>
<evidence type="ECO:0000256" key="8">
    <source>
        <dbReference type="ARBA" id="ARBA00023012"/>
    </source>
</evidence>
<dbReference type="SMART" id="SM00388">
    <property type="entry name" value="HisKA"/>
    <property type="match status" value="1"/>
</dbReference>
<dbReference type="PANTHER" id="PTHR43065:SF34">
    <property type="entry name" value="SPORULATION KINASE A"/>
    <property type="match status" value="1"/>
</dbReference>
<sequence>MEEIKKYTGRIMVPALFILLILPILASTVLKEGGFPVLLGIYLFVVLALAWCLGAIYDDKRRTISLLQDSEGRYRIFSKYSKELINSFNEVIFQTDHKGKWLYLNPAWKSMSGATVNESLGLHFSKHMDNASYQDVLKAFAESFHQGNKYFRVDIKLRDGKKGSSWVEAFVKLIYDETGKFIGTAGILSEINERKHAEEELVNLNEHLAITSSKLSTAAQLAAGIAHEVRNPMTAILGFVKLIKDGGADKQEYYDIIFSEINRIEQVLNELLLLSKPSGAVFLEKDLKKSCNHVVTLLETNAVLNNIQIQKNYDAEPIFMRFDENQIKQVLINIIKNSIESMPNGGNIFLSIYEKNGEVFVSILDEGEGIPENSLQKVGEPFFTTKSSGTGLGLSVCFKIIEKHGGKVFITSELKKGTKIVCVFPAVQENERNGSEKEEKVGAKEGQENK</sequence>
<dbReference type="InterPro" id="IPR013767">
    <property type="entry name" value="PAS_fold"/>
</dbReference>
<feature type="domain" description="PAC" evidence="14">
    <location>
        <begin position="151"/>
        <end position="203"/>
    </location>
</feature>
<keyword evidence="8" id="KW-0902">Two-component regulatory system</keyword>
<evidence type="ECO:0000313" key="16">
    <source>
        <dbReference type="Proteomes" id="UP000064189"/>
    </source>
</evidence>
<evidence type="ECO:0000259" key="13">
    <source>
        <dbReference type="PROSITE" id="PS50112"/>
    </source>
</evidence>
<dbReference type="Pfam" id="PF00512">
    <property type="entry name" value="HisKA"/>
    <property type="match status" value="1"/>
</dbReference>
<organism evidence="15 16">
    <name type="scientific">Peribacillus simplex</name>
    <dbReference type="NCBI Taxonomy" id="1478"/>
    <lineage>
        <taxon>Bacteria</taxon>
        <taxon>Bacillati</taxon>
        <taxon>Bacillota</taxon>
        <taxon>Bacilli</taxon>
        <taxon>Bacillales</taxon>
        <taxon>Bacillaceae</taxon>
        <taxon>Peribacillus</taxon>
    </lineage>
</organism>
<evidence type="ECO:0000256" key="1">
    <source>
        <dbReference type="ARBA" id="ARBA00000085"/>
    </source>
</evidence>
<keyword evidence="16" id="KW-1185">Reference proteome</keyword>
<dbReference type="GO" id="GO:0000155">
    <property type="term" value="F:phosphorelay sensor kinase activity"/>
    <property type="evidence" value="ECO:0007669"/>
    <property type="project" value="InterPro"/>
</dbReference>
<proteinExistence type="predicted"/>
<protein>
    <recommendedName>
        <fullName evidence="2">histidine kinase</fullName>
        <ecNumber evidence="2">2.7.13.3</ecNumber>
    </recommendedName>
</protein>
<keyword evidence="6" id="KW-0418">Kinase</keyword>
<dbReference type="Pfam" id="PF00989">
    <property type="entry name" value="PAS"/>
    <property type="match status" value="1"/>
</dbReference>
<dbReference type="InterPro" id="IPR000700">
    <property type="entry name" value="PAS-assoc_C"/>
</dbReference>
<comment type="caution">
    <text evidence="15">The sequence shown here is derived from an EMBL/GenBank/DDBJ whole genome shotgun (WGS) entry which is preliminary data.</text>
</comment>
<keyword evidence="7" id="KW-0067">ATP-binding</keyword>
<keyword evidence="11" id="KW-1133">Transmembrane helix</keyword>
<dbReference type="EMBL" id="LNNH01000056">
    <property type="protein sequence ID" value="KWW11181.1"/>
    <property type="molecule type" value="Genomic_DNA"/>
</dbReference>
<dbReference type="CDD" id="cd00082">
    <property type="entry name" value="HisKA"/>
    <property type="match status" value="1"/>
</dbReference>
<dbReference type="Proteomes" id="UP000064189">
    <property type="component" value="Unassembled WGS sequence"/>
</dbReference>
<evidence type="ECO:0000256" key="4">
    <source>
        <dbReference type="ARBA" id="ARBA00022679"/>
    </source>
</evidence>
<dbReference type="InterPro" id="IPR036097">
    <property type="entry name" value="HisK_dim/P_sf"/>
</dbReference>
<dbReference type="EC" id="2.7.13.3" evidence="2"/>
<dbReference type="InterPro" id="IPR003594">
    <property type="entry name" value="HATPase_dom"/>
</dbReference>
<gene>
    <name evidence="15" type="ORF">AS888_03130</name>
</gene>
<keyword evidence="11" id="KW-0472">Membrane</keyword>
<evidence type="ECO:0000256" key="7">
    <source>
        <dbReference type="ARBA" id="ARBA00022840"/>
    </source>
</evidence>
<dbReference type="AlphaFoldDB" id="A0A109MS84"/>
<dbReference type="SMART" id="SM00387">
    <property type="entry name" value="HATPase_c"/>
    <property type="match status" value="1"/>
</dbReference>
<keyword evidence="9" id="KW-0175">Coiled coil</keyword>
<dbReference type="PROSITE" id="PS50112">
    <property type="entry name" value="PAS"/>
    <property type="match status" value="1"/>
</dbReference>
<dbReference type="PRINTS" id="PR00344">
    <property type="entry name" value="BCTRLSENSOR"/>
</dbReference>
<dbReference type="PROSITE" id="PS50113">
    <property type="entry name" value="PAC"/>
    <property type="match status" value="1"/>
</dbReference>
<dbReference type="InterPro" id="IPR003661">
    <property type="entry name" value="HisK_dim/P_dom"/>
</dbReference>
<dbReference type="CDD" id="cd00130">
    <property type="entry name" value="PAS"/>
    <property type="match status" value="1"/>
</dbReference>
<dbReference type="SUPFAM" id="SSF55874">
    <property type="entry name" value="ATPase domain of HSP90 chaperone/DNA topoisomerase II/histidine kinase"/>
    <property type="match status" value="1"/>
</dbReference>
<dbReference type="SUPFAM" id="SSF55785">
    <property type="entry name" value="PYP-like sensor domain (PAS domain)"/>
    <property type="match status" value="1"/>
</dbReference>
<name>A0A109MS84_9BACI</name>
<dbReference type="PROSITE" id="PS50109">
    <property type="entry name" value="HIS_KIN"/>
    <property type="match status" value="1"/>
</dbReference>
<feature type="domain" description="PAS" evidence="13">
    <location>
        <begin position="77"/>
        <end position="121"/>
    </location>
</feature>
<evidence type="ECO:0000256" key="3">
    <source>
        <dbReference type="ARBA" id="ARBA00022553"/>
    </source>
</evidence>
<keyword evidence="11" id="KW-0812">Transmembrane</keyword>
<feature type="coiled-coil region" evidence="9">
    <location>
        <begin position="187"/>
        <end position="214"/>
    </location>
</feature>
<dbReference type="InterPro" id="IPR036890">
    <property type="entry name" value="HATPase_C_sf"/>
</dbReference>
<dbReference type="InterPro" id="IPR000014">
    <property type="entry name" value="PAS"/>
</dbReference>
<dbReference type="Pfam" id="PF02518">
    <property type="entry name" value="HATPase_c"/>
    <property type="match status" value="1"/>
</dbReference>
<keyword evidence="3" id="KW-0597">Phosphoprotein</keyword>
<evidence type="ECO:0000256" key="2">
    <source>
        <dbReference type="ARBA" id="ARBA00012438"/>
    </source>
</evidence>
<evidence type="ECO:0000256" key="11">
    <source>
        <dbReference type="SAM" id="Phobius"/>
    </source>
</evidence>
<feature type="transmembrane region" description="Helical" evidence="11">
    <location>
        <begin position="12"/>
        <end position="30"/>
    </location>
</feature>
<evidence type="ECO:0000256" key="5">
    <source>
        <dbReference type="ARBA" id="ARBA00022741"/>
    </source>
</evidence>
<feature type="region of interest" description="Disordered" evidence="10">
    <location>
        <begin position="430"/>
        <end position="450"/>
    </location>
</feature>
<reference evidence="15 16" key="1">
    <citation type="submission" date="2015-11" db="EMBL/GenBank/DDBJ databases">
        <title>Genome Sequence of Bacillus simplex strain VanAntwerpen2.</title>
        <authorList>
            <person name="Couger M.B."/>
        </authorList>
    </citation>
    <scope>NUCLEOTIDE SEQUENCE [LARGE SCALE GENOMIC DNA]</scope>
    <source>
        <strain evidence="15 16">VanAntwerpen02</strain>
    </source>
</reference>
<dbReference type="PANTHER" id="PTHR43065">
    <property type="entry name" value="SENSOR HISTIDINE KINASE"/>
    <property type="match status" value="1"/>
</dbReference>
<evidence type="ECO:0000256" key="6">
    <source>
        <dbReference type="ARBA" id="ARBA00022777"/>
    </source>
</evidence>
<feature type="domain" description="Histidine kinase" evidence="12">
    <location>
        <begin position="224"/>
        <end position="428"/>
    </location>
</feature>
<dbReference type="Gene3D" id="3.30.450.20">
    <property type="entry name" value="PAS domain"/>
    <property type="match status" value="1"/>
</dbReference>
<dbReference type="GO" id="GO:0006355">
    <property type="term" value="P:regulation of DNA-templated transcription"/>
    <property type="evidence" value="ECO:0007669"/>
    <property type="project" value="InterPro"/>
</dbReference>
<dbReference type="SUPFAM" id="SSF47384">
    <property type="entry name" value="Homodimeric domain of signal transducing histidine kinase"/>
    <property type="match status" value="1"/>
</dbReference>
<evidence type="ECO:0000259" key="12">
    <source>
        <dbReference type="PROSITE" id="PS50109"/>
    </source>
</evidence>
<evidence type="ECO:0000256" key="10">
    <source>
        <dbReference type="SAM" id="MobiDB-lite"/>
    </source>
</evidence>
<dbReference type="Gene3D" id="1.10.287.130">
    <property type="match status" value="1"/>
</dbReference>
<dbReference type="InterPro" id="IPR005467">
    <property type="entry name" value="His_kinase_dom"/>
</dbReference>
<keyword evidence="5" id="KW-0547">Nucleotide-binding</keyword>
<feature type="transmembrane region" description="Helical" evidence="11">
    <location>
        <begin position="36"/>
        <end position="57"/>
    </location>
</feature>
<evidence type="ECO:0000313" key="15">
    <source>
        <dbReference type="EMBL" id="KWW11181.1"/>
    </source>
</evidence>
<dbReference type="InterPro" id="IPR035965">
    <property type="entry name" value="PAS-like_dom_sf"/>
</dbReference>
<evidence type="ECO:0000259" key="14">
    <source>
        <dbReference type="PROSITE" id="PS50113"/>
    </source>
</evidence>
<dbReference type="InterPro" id="IPR004358">
    <property type="entry name" value="Sig_transdc_His_kin-like_C"/>
</dbReference>
<dbReference type="NCBIfam" id="TIGR00229">
    <property type="entry name" value="sensory_box"/>
    <property type="match status" value="1"/>
</dbReference>